<feature type="compositionally biased region" description="Pro residues" evidence="1">
    <location>
        <begin position="571"/>
        <end position="610"/>
    </location>
</feature>
<evidence type="ECO:0000256" key="1">
    <source>
        <dbReference type="SAM" id="MobiDB-lite"/>
    </source>
</evidence>
<dbReference type="InterPro" id="IPR036871">
    <property type="entry name" value="PX_dom_sf"/>
</dbReference>
<keyword evidence="3" id="KW-0808">Transferase</keyword>
<gene>
    <name evidence="3" type="ORF">TM35_000062270</name>
</gene>
<dbReference type="Pfam" id="PF00787">
    <property type="entry name" value="PX"/>
    <property type="match status" value="1"/>
</dbReference>
<accession>A0A1X0P2S5</accession>
<dbReference type="GO" id="GO:0035091">
    <property type="term" value="F:phosphatidylinositol binding"/>
    <property type="evidence" value="ECO:0007669"/>
    <property type="project" value="InterPro"/>
</dbReference>
<dbReference type="Proteomes" id="UP000192257">
    <property type="component" value="Unassembled WGS sequence"/>
</dbReference>
<organism evidence="3 4">
    <name type="scientific">Trypanosoma theileri</name>
    <dbReference type="NCBI Taxonomy" id="67003"/>
    <lineage>
        <taxon>Eukaryota</taxon>
        <taxon>Discoba</taxon>
        <taxon>Euglenozoa</taxon>
        <taxon>Kinetoplastea</taxon>
        <taxon>Metakinetoplastina</taxon>
        <taxon>Trypanosomatida</taxon>
        <taxon>Trypanosomatidae</taxon>
        <taxon>Trypanosoma</taxon>
    </lineage>
</organism>
<dbReference type="GeneID" id="39983044"/>
<dbReference type="InterPro" id="IPR011009">
    <property type="entry name" value="Kinase-like_dom_sf"/>
</dbReference>
<sequence>MKGLCTMSTLLSPESMELSVIDPIWCSNHIEFKICIWNSLAREVPLSSTYRRFSEIYPVFKRLVELQPSPPLPPLPEKKFFGSTDPIFVEKRRREIETFLRAVCRNRFLVHDVAFLSLIGFSDAKAALALEAEKKIGIFKSSKEGLLSYIPFDMPPLNVEELLLVTRQVLRSTNYSSVGVLPPLSFRPPRRVHAIIRDNSEEYILSIIQSHPTRGINLTNNKKAERFCSLVSRPILPCVFSPVDVFTDGIRAYIVRKIIKKGSLRDCLYKATWSTTSEQKFTGSGKPFRSHYISVVVREALIMLKSFHSFNITCTNLNLGKCYDVNGKIMFAGIEDILLGITCFPVVLPGTEYTHMDILLVGLLALEMAMGIPISEEGEMDFVSAFKDPTETVEVDIKSRTKFVTQLLEDMPSFIPKEVVSFLKTVFDPTHTVEVDELLQHPFIVNKKHKVYREEDKEGKVKCQPVELREKESQLFRDVANNWIKVVKAASVRMMYEQESRFFLKEIKHRKGDSRGFLVQDNSSNTCSPQKDLLSRDTLAQNIMTVQNVETRLTELECRTDSLTTTDSVMPPRPPQPPPKGLPPPPPPPPPKRLPPPPPPPPPAKCPISS</sequence>
<dbReference type="RefSeq" id="XP_028885288.1">
    <property type="nucleotide sequence ID" value="XM_029023264.1"/>
</dbReference>
<proteinExistence type="predicted"/>
<protein>
    <submittedName>
        <fullName evidence="3">Putative p21-activated kinase 3</fullName>
    </submittedName>
</protein>
<evidence type="ECO:0000313" key="3">
    <source>
        <dbReference type="EMBL" id="ORC91222.1"/>
    </source>
</evidence>
<dbReference type="SUPFAM" id="SSF56112">
    <property type="entry name" value="Protein kinase-like (PK-like)"/>
    <property type="match status" value="1"/>
</dbReference>
<dbReference type="VEuPathDB" id="TriTrypDB:TM35_000062270"/>
<dbReference type="GO" id="GO:0016301">
    <property type="term" value="F:kinase activity"/>
    <property type="evidence" value="ECO:0007669"/>
    <property type="project" value="UniProtKB-KW"/>
</dbReference>
<feature type="domain" description="PX" evidence="2">
    <location>
        <begin position="1"/>
        <end position="126"/>
    </location>
</feature>
<feature type="region of interest" description="Disordered" evidence="1">
    <location>
        <begin position="562"/>
        <end position="610"/>
    </location>
</feature>
<evidence type="ECO:0000313" key="4">
    <source>
        <dbReference type="Proteomes" id="UP000192257"/>
    </source>
</evidence>
<name>A0A1X0P2S5_9TRYP</name>
<keyword evidence="4" id="KW-1185">Reference proteome</keyword>
<dbReference type="OrthoDB" id="41200at2759"/>
<dbReference type="Gene3D" id="3.30.1520.10">
    <property type="entry name" value="Phox-like domain"/>
    <property type="match status" value="1"/>
</dbReference>
<dbReference type="InterPro" id="IPR001683">
    <property type="entry name" value="PX_dom"/>
</dbReference>
<dbReference type="CDD" id="cd06093">
    <property type="entry name" value="PX_domain"/>
    <property type="match status" value="1"/>
</dbReference>
<dbReference type="PROSITE" id="PS50195">
    <property type="entry name" value="PX"/>
    <property type="match status" value="1"/>
</dbReference>
<dbReference type="STRING" id="67003.A0A1X0P2S5"/>
<dbReference type="SMART" id="SM00312">
    <property type="entry name" value="PX"/>
    <property type="match status" value="1"/>
</dbReference>
<keyword evidence="3" id="KW-0418">Kinase</keyword>
<reference evidence="3 4" key="1">
    <citation type="submission" date="2017-03" db="EMBL/GenBank/DDBJ databases">
        <title>An alternative strategy for trypanosome survival in the mammalian bloodstream revealed through genome and transcriptome analysis of the ubiquitous bovine parasite Trypanosoma (Megatrypanum) theileri.</title>
        <authorList>
            <person name="Kelly S."/>
            <person name="Ivens A."/>
            <person name="Mott A."/>
            <person name="O'Neill E."/>
            <person name="Emms D."/>
            <person name="Macleod O."/>
            <person name="Voorheis P."/>
            <person name="Matthews J."/>
            <person name="Matthews K."/>
            <person name="Carrington M."/>
        </authorList>
    </citation>
    <scope>NUCLEOTIDE SEQUENCE [LARGE SCALE GENOMIC DNA]</scope>
    <source>
        <strain evidence="3">Edinburgh</strain>
    </source>
</reference>
<comment type="caution">
    <text evidence="3">The sequence shown here is derived from an EMBL/GenBank/DDBJ whole genome shotgun (WGS) entry which is preliminary data.</text>
</comment>
<dbReference type="SUPFAM" id="SSF64268">
    <property type="entry name" value="PX domain"/>
    <property type="match status" value="1"/>
</dbReference>
<dbReference type="EMBL" id="NBCO01000006">
    <property type="protein sequence ID" value="ORC91222.1"/>
    <property type="molecule type" value="Genomic_DNA"/>
</dbReference>
<evidence type="ECO:0000259" key="2">
    <source>
        <dbReference type="PROSITE" id="PS50195"/>
    </source>
</evidence>
<dbReference type="AlphaFoldDB" id="A0A1X0P2S5"/>